<protein>
    <submittedName>
        <fullName evidence="2">SCP-like extracellular</fullName>
    </submittedName>
</protein>
<feature type="domain" description="SCP" evidence="1">
    <location>
        <begin position="57"/>
        <end position="144"/>
    </location>
</feature>
<evidence type="ECO:0000259" key="1">
    <source>
        <dbReference type="Pfam" id="PF00188"/>
    </source>
</evidence>
<dbReference type="InterPro" id="IPR035940">
    <property type="entry name" value="CAP_sf"/>
</dbReference>
<dbReference type="AlphaFoldDB" id="A0A563W3M4"/>
<evidence type="ECO:0000313" key="3">
    <source>
        <dbReference type="Proteomes" id="UP000320055"/>
    </source>
</evidence>
<name>A0A563W3M4_9CYAN</name>
<organism evidence="2 3">
    <name type="scientific">Hyella patelloides LEGE 07179</name>
    <dbReference type="NCBI Taxonomy" id="945734"/>
    <lineage>
        <taxon>Bacteria</taxon>
        <taxon>Bacillati</taxon>
        <taxon>Cyanobacteriota</taxon>
        <taxon>Cyanophyceae</taxon>
        <taxon>Pleurocapsales</taxon>
        <taxon>Hyellaceae</taxon>
        <taxon>Hyella</taxon>
    </lineage>
</organism>
<dbReference type="CDD" id="cd05379">
    <property type="entry name" value="CAP_bacterial"/>
    <property type="match status" value="1"/>
</dbReference>
<dbReference type="RefSeq" id="WP_144867518.1">
    <property type="nucleotide sequence ID" value="NZ_LR213831.1"/>
</dbReference>
<reference evidence="2 3" key="1">
    <citation type="submission" date="2019-01" db="EMBL/GenBank/DDBJ databases">
        <authorList>
            <person name="Brito A."/>
        </authorList>
    </citation>
    <scope>NUCLEOTIDE SEQUENCE [LARGE SCALE GENOMIC DNA]</scope>
    <source>
        <strain evidence="2">1</strain>
    </source>
</reference>
<dbReference type="Pfam" id="PF00188">
    <property type="entry name" value="CAP"/>
    <property type="match status" value="1"/>
</dbReference>
<keyword evidence="3" id="KW-1185">Reference proteome</keyword>
<dbReference type="OrthoDB" id="9783944at2"/>
<gene>
    <name evidence="2" type="ORF">H1P_730025</name>
</gene>
<dbReference type="PANTHER" id="PTHR31157">
    <property type="entry name" value="SCP DOMAIN-CONTAINING PROTEIN"/>
    <property type="match status" value="1"/>
</dbReference>
<dbReference type="InterPro" id="IPR014044">
    <property type="entry name" value="CAP_dom"/>
</dbReference>
<dbReference type="Proteomes" id="UP000320055">
    <property type="component" value="Unassembled WGS sequence"/>
</dbReference>
<dbReference type="SUPFAM" id="SSF55797">
    <property type="entry name" value="PR-1-like"/>
    <property type="match status" value="1"/>
</dbReference>
<dbReference type="PANTHER" id="PTHR31157:SF1">
    <property type="entry name" value="SCP DOMAIN-CONTAINING PROTEIN"/>
    <property type="match status" value="1"/>
</dbReference>
<sequence>MKNKLNVIIASMSLAIVGGICLSAPEITNAKTKTTSETTLLAQNRCQVNQFENRVFQLTNSIRQRNGLRSLTWNCQLITAAKSHSQTMARSRRMFHSNFNLAENVARGQQSPEQVVNDWMNSPGHRRNILNRNVTQIGVGFDNGAWTQVFR</sequence>
<accession>A0A563W3M4</accession>
<dbReference type="EMBL" id="CAACVJ010000680">
    <property type="protein sequence ID" value="VEP18284.1"/>
    <property type="molecule type" value="Genomic_DNA"/>
</dbReference>
<dbReference type="Gene3D" id="3.40.33.10">
    <property type="entry name" value="CAP"/>
    <property type="match status" value="1"/>
</dbReference>
<evidence type="ECO:0000313" key="2">
    <source>
        <dbReference type="EMBL" id="VEP18284.1"/>
    </source>
</evidence>
<proteinExistence type="predicted"/>